<sequence>MKLDTNGFKTSIPTIGNNMLDDFSILSSTDLPRTRYFDEFSKKLYRCRDLISFLRASTEVGAKKPMDEETLDFDQC</sequence>
<reference evidence="1 2" key="1">
    <citation type="journal article" date="2011" name="Nat. Genet.">
        <title>The genome of the mesopolyploid crop species Brassica rapa.</title>
        <authorList>
            <consortium name="Brassica rapa Genome Sequencing Project Consortium"/>
            <person name="Wang X."/>
            <person name="Wang H."/>
            <person name="Wang J."/>
            <person name="Sun R."/>
            <person name="Wu J."/>
            <person name="Liu S."/>
            <person name="Bai Y."/>
            <person name="Mun J.H."/>
            <person name="Bancroft I."/>
            <person name="Cheng F."/>
            <person name="Huang S."/>
            <person name="Li X."/>
            <person name="Hua W."/>
            <person name="Wang J."/>
            <person name="Wang X."/>
            <person name="Freeling M."/>
            <person name="Pires J.C."/>
            <person name="Paterson A.H."/>
            <person name="Chalhoub B."/>
            <person name="Wang B."/>
            <person name="Hayward A."/>
            <person name="Sharpe A.G."/>
            <person name="Park B.S."/>
            <person name="Weisshaar B."/>
            <person name="Liu B."/>
            <person name="Li B."/>
            <person name="Liu B."/>
            <person name="Tong C."/>
            <person name="Song C."/>
            <person name="Duran C."/>
            <person name="Peng C."/>
            <person name="Geng C."/>
            <person name="Koh C."/>
            <person name="Lin C."/>
            <person name="Edwards D."/>
            <person name="Mu D."/>
            <person name="Shen D."/>
            <person name="Soumpourou E."/>
            <person name="Li F."/>
            <person name="Fraser F."/>
            <person name="Conant G."/>
            <person name="Lassalle G."/>
            <person name="King G.J."/>
            <person name="Bonnema G."/>
            <person name="Tang H."/>
            <person name="Wang H."/>
            <person name="Belcram H."/>
            <person name="Zhou H."/>
            <person name="Hirakawa H."/>
            <person name="Abe H."/>
            <person name="Guo H."/>
            <person name="Wang H."/>
            <person name="Jin H."/>
            <person name="Parkin I.A."/>
            <person name="Batley J."/>
            <person name="Kim J.S."/>
            <person name="Just J."/>
            <person name="Li J."/>
            <person name="Xu J."/>
            <person name="Deng J."/>
            <person name="Kim J.A."/>
            <person name="Li J."/>
            <person name="Yu J."/>
            <person name="Meng J."/>
            <person name="Wang J."/>
            <person name="Min J."/>
            <person name="Poulain J."/>
            <person name="Wang J."/>
            <person name="Hatakeyama K."/>
            <person name="Wu K."/>
            <person name="Wang L."/>
            <person name="Fang L."/>
            <person name="Trick M."/>
            <person name="Links M.G."/>
            <person name="Zhao M."/>
            <person name="Jin M."/>
            <person name="Ramchiary N."/>
            <person name="Drou N."/>
            <person name="Berkman P.J."/>
            <person name="Cai Q."/>
            <person name="Huang Q."/>
            <person name="Li R."/>
            <person name="Tabata S."/>
            <person name="Cheng S."/>
            <person name="Zhang S."/>
            <person name="Zhang S."/>
            <person name="Huang S."/>
            <person name="Sato S."/>
            <person name="Sun S."/>
            <person name="Kwon S.J."/>
            <person name="Choi S.R."/>
            <person name="Lee T.H."/>
            <person name="Fan W."/>
            <person name="Zhao X."/>
            <person name="Tan X."/>
            <person name="Xu X."/>
            <person name="Wang Y."/>
            <person name="Qiu Y."/>
            <person name="Yin Y."/>
            <person name="Li Y."/>
            <person name="Du Y."/>
            <person name="Liao Y."/>
            <person name="Lim Y."/>
            <person name="Narusaka Y."/>
            <person name="Wang Y."/>
            <person name="Wang Z."/>
            <person name="Li Z."/>
            <person name="Wang Z."/>
            <person name="Xiong Z."/>
            <person name="Zhang Z."/>
        </authorList>
    </citation>
    <scope>NUCLEOTIDE SEQUENCE [LARGE SCALE GENOMIC DNA]</scope>
    <source>
        <strain evidence="1 2">cv. Chiifu-401-42</strain>
    </source>
</reference>
<dbReference type="STRING" id="51351.M4EEC9"/>
<dbReference type="EnsemblPlants" id="Bra027141.1">
    <property type="protein sequence ID" value="Bra027141.1-P"/>
    <property type="gene ID" value="Bra027141"/>
</dbReference>
<proteinExistence type="predicted"/>
<dbReference type="InParanoid" id="M4EEC9"/>
<evidence type="ECO:0000313" key="1">
    <source>
        <dbReference type="EnsemblPlants" id="Bra027141.1-P"/>
    </source>
</evidence>
<dbReference type="AlphaFoldDB" id="M4EEC9"/>
<dbReference type="Gramene" id="Bra027141.1">
    <property type="protein sequence ID" value="Bra027141.1-P"/>
    <property type="gene ID" value="Bra027141"/>
</dbReference>
<dbReference type="HOGENOM" id="CLU_2657962_0_0_1"/>
<protein>
    <submittedName>
        <fullName evidence="1">Uncharacterized protein</fullName>
    </submittedName>
</protein>
<name>M4EEC9_BRACM</name>
<accession>M4EEC9</accession>
<reference evidence="1 2" key="2">
    <citation type="journal article" date="2018" name="Hortic Res">
        <title>Improved Brassica rapa reference genome by single-molecule sequencing and chromosome conformation capture technologies.</title>
        <authorList>
            <person name="Zhang L."/>
            <person name="Cai X."/>
            <person name="Wu J."/>
            <person name="Liu M."/>
            <person name="Grob S."/>
            <person name="Cheng F."/>
            <person name="Liang J."/>
            <person name="Cai C."/>
            <person name="Liu Z."/>
            <person name="Liu B."/>
            <person name="Wang F."/>
            <person name="Li S."/>
            <person name="Liu F."/>
            <person name="Li X."/>
            <person name="Cheng L."/>
            <person name="Yang W."/>
            <person name="Li M.H."/>
            <person name="Grossniklaus U."/>
            <person name="Zheng H."/>
            <person name="Wang X."/>
        </authorList>
    </citation>
    <scope>NUCLEOTIDE SEQUENCE [LARGE SCALE GENOMIC DNA]</scope>
    <source>
        <strain evidence="1 2">cv. Chiifu-401-42</strain>
    </source>
</reference>
<reference evidence="1" key="3">
    <citation type="submission" date="2023-03" db="UniProtKB">
        <authorList>
            <consortium name="EnsemblPlants"/>
        </authorList>
    </citation>
    <scope>IDENTIFICATION</scope>
    <source>
        <strain evidence="1">cv. Chiifu-401-42</strain>
    </source>
</reference>
<keyword evidence="2" id="KW-1185">Reference proteome</keyword>
<evidence type="ECO:0000313" key="2">
    <source>
        <dbReference type="Proteomes" id="UP000011750"/>
    </source>
</evidence>
<dbReference type="Proteomes" id="UP000011750">
    <property type="component" value="Chromosome A09"/>
</dbReference>
<organism evidence="1 2">
    <name type="scientific">Brassica campestris</name>
    <name type="common">Field mustard</name>
    <dbReference type="NCBI Taxonomy" id="3711"/>
    <lineage>
        <taxon>Eukaryota</taxon>
        <taxon>Viridiplantae</taxon>
        <taxon>Streptophyta</taxon>
        <taxon>Embryophyta</taxon>
        <taxon>Tracheophyta</taxon>
        <taxon>Spermatophyta</taxon>
        <taxon>Magnoliopsida</taxon>
        <taxon>eudicotyledons</taxon>
        <taxon>Gunneridae</taxon>
        <taxon>Pentapetalae</taxon>
        <taxon>rosids</taxon>
        <taxon>malvids</taxon>
        <taxon>Brassicales</taxon>
        <taxon>Brassicaceae</taxon>
        <taxon>Brassiceae</taxon>
        <taxon>Brassica</taxon>
    </lineage>
</organism>